<protein>
    <recommendedName>
        <fullName evidence="4">Ferric reductase like protein</fullName>
    </recommendedName>
</protein>
<proteinExistence type="predicted"/>
<feature type="transmembrane region" description="Helical" evidence="1">
    <location>
        <begin position="101"/>
        <end position="123"/>
    </location>
</feature>
<accession>A0ABY6BBQ8</accession>
<evidence type="ECO:0000313" key="2">
    <source>
        <dbReference type="EMBL" id="UXI66071.1"/>
    </source>
</evidence>
<dbReference type="RefSeq" id="WP_261693057.1">
    <property type="nucleotide sequence ID" value="NZ_CP104694.1"/>
</dbReference>
<keyword evidence="1" id="KW-1133">Transmembrane helix</keyword>
<feature type="transmembrane region" description="Helical" evidence="1">
    <location>
        <begin position="7"/>
        <end position="25"/>
    </location>
</feature>
<dbReference type="Proteomes" id="UP001064632">
    <property type="component" value="Chromosome"/>
</dbReference>
<organism evidence="2 3">
    <name type="scientific">Tahibacter amnicola</name>
    <dbReference type="NCBI Taxonomy" id="2976241"/>
    <lineage>
        <taxon>Bacteria</taxon>
        <taxon>Pseudomonadati</taxon>
        <taxon>Pseudomonadota</taxon>
        <taxon>Gammaproteobacteria</taxon>
        <taxon>Lysobacterales</taxon>
        <taxon>Rhodanobacteraceae</taxon>
        <taxon>Tahibacter</taxon>
    </lineage>
</organism>
<keyword evidence="3" id="KW-1185">Reference proteome</keyword>
<feature type="transmembrane region" description="Helical" evidence="1">
    <location>
        <begin position="31"/>
        <end position="54"/>
    </location>
</feature>
<name>A0ABY6BBQ8_9GAMM</name>
<keyword evidence="1" id="KW-0812">Transmembrane</keyword>
<feature type="transmembrane region" description="Helical" evidence="1">
    <location>
        <begin position="75"/>
        <end position="95"/>
    </location>
</feature>
<sequence length="226" mass="24672">MRQHDRAVVASIVALLTVLWLGFFVHRSADFAGSGWGGVFAVSGTLLMLVPLVYSIVKRISPLRRAVGPGMRTFLIWHIYSGLAGTALVLIHSGHKFQSPLGVALTAMTLLVVLSGFVGRYLLGFIAEDVRTKQAHLGALRNTFVQLSGLVAKANGDGPTVKPSLAVVESMADLEYGIRTEERIRAFFSQWLKFHLMISAILYGLLGLHVWAALEFGLRWFPSATP</sequence>
<evidence type="ECO:0000256" key="1">
    <source>
        <dbReference type="SAM" id="Phobius"/>
    </source>
</evidence>
<feature type="transmembrane region" description="Helical" evidence="1">
    <location>
        <begin position="194"/>
        <end position="214"/>
    </location>
</feature>
<dbReference type="EMBL" id="CP104694">
    <property type="protein sequence ID" value="UXI66071.1"/>
    <property type="molecule type" value="Genomic_DNA"/>
</dbReference>
<evidence type="ECO:0000313" key="3">
    <source>
        <dbReference type="Proteomes" id="UP001064632"/>
    </source>
</evidence>
<evidence type="ECO:0008006" key="4">
    <source>
        <dbReference type="Google" id="ProtNLM"/>
    </source>
</evidence>
<gene>
    <name evidence="2" type="ORF">N4264_15060</name>
</gene>
<reference evidence="2" key="1">
    <citation type="submission" date="2022-09" db="EMBL/GenBank/DDBJ databases">
        <title>Tahibacter sp. nov., isolated from a fresh water.</title>
        <authorList>
            <person name="Baek J.H."/>
            <person name="Lee J.K."/>
            <person name="Kim J.M."/>
            <person name="Jeon C.O."/>
        </authorList>
    </citation>
    <scope>NUCLEOTIDE SEQUENCE</scope>
    <source>
        <strain evidence="2">W38</strain>
    </source>
</reference>
<keyword evidence="1" id="KW-0472">Membrane</keyword>